<dbReference type="SUPFAM" id="SSF53067">
    <property type="entry name" value="Actin-like ATPase domain"/>
    <property type="match status" value="2"/>
</dbReference>
<dbReference type="InterPro" id="IPR020823">
    <property type="entry name" value="Cell_div_FtsA"/>
</dbReference>
<proteinExistence type="inferred from homology"/>
<keyword evidence="4 5" id="KW-0131">Cell cycle</keyword>
<comment type="similarity">
    <text evidence="5 6">Belongs to the FtsA/MreB family.</text>
</comment>
<dbReference type="SMART" id="SM00842">
    <property type="entry name" value="FtsA"/>
    <property type="match status" value="1"/>
</dbReference>
<dbReference type="Gene3D" id="3.30.1490.110">
    <property type="match status" value="1"/>
</dbReference>
<dbReference type="AlphaFoldDB" id="A0A1F7UM85"/>
<protein>
    <recommendedName>
        <fullName evidence="5 6">Cell division protein FtsA</fullName>
    </recommendedName>
</protein>
<organism evidence="8 9">
    <name type="scientific">Candidatus Uhrbacteria bacterium RIFCSPHIGHO2_12_FULL_60_25</name>
    <dbReference type="NCBI Taxonomy" id="1802399"/>
    <lineage>
        <taxon>Bacteria</taxon>
        <taxon>Candidatus Uhriibacteriota</taxon>
    </lineage>
</organism>
<evidence type="ECO:0000259" key="7">
    <source>
        <dbReference type="SMART" id="SM00842"/>
    </source>
</evidence>
<evidence type="ECO:0000313" key="9">
    <source>
        <dbReference type="Proteomes" id="UP000176603"/>
    </source>
</evidence>
<sequence>MAQRLIVGLDLGSSRIRLAMGQISTSPERGPHLSVVGAVEAPSQGMSRGVVSALEDAVGSLSSALESAERQVGVPIEEAIVGVGGTHVTVIDAKGVVGVSRPDGDIRREDVERVLEATKSAANPANHEILHVLAHGFSVDGQTGIKDPIGMHGIRLETEAHLVLGLAGNVRNLTKAVFRTGLDITELVFGPLAAAEAVTTARERELGVCVANIGASTTSLVIFEEGELLHAVVLPIGADHVTSDIAIGLRTSLQVAETIKLQYATALPDNIGKREEIDLAEFGADQSELVPIRHIAEITEARIEEIFEKVEAELRKVDRSGLLPAGVMLTGGGAKLTGLVDVAKRSLRLPASVAAATHLATPMPEYVHDPSFSTAVGLVQWGYEEQRRGAERSGGAGPSWGGGKALGKIGGQLKKVFKSFIP</sequence>
<dbReference type="PANTHER" id="PTHR32432">
    <property type="entry name" value="CELL DIVISION PROTEIN FTSA-RELATED"/>
    <property type="match status" value="1"/>
</dbReference>
<evidence type="ECO:0000256" key="5">
    <source>
        <dbReference type="HAMAP-Rule" id="MF_02033"/>
    </source>
</evidence>
<evidence type="ECO:0000313" key="8">
    <source>
        <dbReference type="EMBL" id="OGL79369.1"/>
    </source>
</evidence>
<dbReference type="STRING" id="1802399.A3E39_04080"/>
<dbReference type="CDD" id="cd24048">
    <property type="entry name" value="ASKHA_NBD_FtsA"/>
    <property type="match status" value="1"/>
</dbReference>
<keyword evidence="3 5" id="KW-0472">Membrane</keyword>
<dbReference type="InterPro" id="IPR003494">
    <property type="entry name" value="SHS2_FtsA"/>
</dbReference>
<dbReference type="PANTHER" id="PTHR32432:SF4">
    <property type="entry name" value="CELL DIVISION PROTEIN FTSA"/>
    <property type="match status" value="1"/>
</dbReference>
<dbReference type="Pfam" id="PF14450">
    <property type="entry name" value="FtsA"/>
    <property type="match status" value="1"/>
</dbReference>
<keyword evidence="2 5" id="KW-0132">Cell division</keyword>
<dbReference type="EMBL" id="MGEH01000011">
    <property type="protein sequence ID" value="OGL79369.1"/>
    <property type="molecule type" value="Genomic_DNA"/>
</dbReference>
<evidence type="ECO:0000256" key="3">
    <source>
        <dbReference type="ARBA" id="ARBA00023136"/>
    </source>
</evidence>
<dbReference type="GO" id="GO:0043093">
    <property type="term" value="P:FtsZ-dependent cytokinesis"/>
    <property type="evidence" value="ECO:0007669"/>
    <property type="project" value="UniProtKB-UniRule"/>
</dbReference>
<dbReference type="GO" id="GO:0009898">
    <property type="term" value="C:cytoplasmic side of plasma membrane"/>
    <property type="evidence" value="ECO:0007669"/>
    <property type="project" value="UniProtKB-UniRule"/>
</dbReference>
<comment type="function">
    <text evidence="5 6">Cell division protein that is involved in the assembly of the Z ring. May serve as a membrane anchor for the Z ring.</text>
</comment>
<dbReference type="HAMAP" id="MF_02033">
    <property type="entry name" value="FtsA"/>
    <property type="match status" value="1"/>
</dbReference>
<comment type="subcellular location">
    <subcellularLocation>
        <location evidence="5">Cell membrane</location>
        <topology evidence="5">Peripheral membrane protein</topology>
        <orientation evidence="5">Cytoplasmic side</orientation>
    </subcellularLocation>
    <text evidence="5">Localizes to the Z ring in an FtsZ-dependent manner. Targeted to the membrane through a conserved C-terminal amphipathic helix.</text>
</comment>
<dbReference type="InterPro" id="IPR043129">
    <property type="entry name" value="ATPase_NBD"/>
</dbReference>
<reference evidence="8 9" key="1">
    <citation type="journal article" date="2016" name="Nat. Commun.">
        <title>Thousands of microbial genomes shed light on interconnected biogeochemical processes in an aquifer system.</title>
        <authorList>
            <person name="Anantharaman K."/>
            <person name="Brown C.T."/>
            <person name="Hug L.A."/>
            <person name="Sharon I."/>
            <person name="Castelle C.J."/>
            <person name="Probst A.J."/>
            <person name="Thomas B.C."/>
            <person name="Singh A."/>
            <person name="Wilkins M.J."/>
            <person name="Karaoz U."/>
            <person name="Brodie E.L."/>
            <person name="Williams K.H."/>
            <person name="Hubbard S.S."/>
            <person name="Banfield J.F."/>
        </authorList>
    </citation>
    <scope>NUCLEOTIDE SEQUENCE [LARGE SCALE GENOMIC DNA]</scope>
</reference>
<feature type="domain" description="SHS2" evidence="7">
    <location>
        <begin position="6"/>
        <end position="198"/>
    </location>
</feature>
<name>A0A1F7UM85_9BACT</name>
<accession>A0A1F7UM85</accession>
<comment type="subunit">
    <text evidence="5">Self-interacts. Interacts with FtsZ.</text>
</comment>
<dbReference type="Gene3D" id="3.30.420.40">
    <property type="match status" value="2"/>
</dbReference>
<dbReference type="NCBIfam" id="TIGR01174">
    <property type="entry name" value="ftsA"/>
    <property type="match status" value="1"/>
</dbReference>
<evidence type="ECO:0000256" key="1">
    <source>
        <dbReference type="ARBA" id="ARBA00022475"/>
    </source>
</evidence>
<dbReference type="PIRSF" id="PIRSF003101">
    <property type="entry name" value="FtsA"/>
    <property type="match status" value="1"/>
</dbReference>
<dbReference type="Pfam" id="PF02491">
    <property type="entry name" value="SHS2_FTSA"/>
    <property type="match status" value="1"/>
</dbReference>
<evidence type="ECO:0000256" key="4">
    <source>
        <dbReference type="ARBA" id="ARBA00023306"/>
    </source>
</evidence>
<dbReference type="GO" id="GO:0032153">
    <property type="term" value="C:cell division site"/>
    <property type="evidence" value="ECO:0007669"/>
    <property type="project" value="UniProtKB-UniRule"/>
</dbReference>
<dbReference type="InterPro" id="IPR050696">
    <property type="entry name" value="FtsA/MreB"/>
</dbReference>
<gene>
    <name evidence="5" type="primary">ftsA</name>
    <name evidence="8" type="ORF">A3E39_04080</name>
</gene>
<keyword evidence="1 5" id="KW-1003">Cell membrane</keyword>
<evidence type="ECO:0000256" key="2">
    <source>
        <dbReference type="ARBA" id="ARBA00022618"/>
    </source>
</evidence>
<dbReference type="Proteomes" id="UP000176603">
    <property type="component" value="Unassembled WGS sequence"/>
</dbReference>
<evidence type="ECO:0000256" key="6">
    <source>
        <dbReference type="PIRNR" id="PIRNR003101"/>
    </source>
</evidence>
<comment type="caution">
    <text evidence="8">The sequence shown here is derived from an EMBL/GenBank/DDBJ whole genome shotgun (WGS) entry which is preliminary data.</text>
</comment>